<protein>
    <recommendedName>
        <fullName evidence="3">Porin</fullName>
    </recommendedName>
</protein>
<sequence length="405" mass="43568">MPLVLDCTGIASPTYRINMKKSIAQIFLLYTTFNIPIGLGWAESIVVETSSISLPYPATTGPLVVNSNPFDIEAGALGNIYINGIISGLGLWQNNPVAGNPNSLLDLDNGQLFIQNNKGLLQFYVQAGGHSLPSLGTTYLRMDDTTRDFFGPVPVAFIKLVPSDNFSIMAGKLFTLIGAESTFTFQNFNIERGLLWNQTNGVNRGVQINYNQGALSGSVAISDGFYSGRLNWLSGLVTYAINSKNSLSIVASGNIKHDNESTLVTPLVQNNSQIYDLIYSYTSGRLTISPTLQFTHVPKDPSIGLLDSASTYGVALATKFAFNTYWSITGRAEYIDTTGGTNVAYGPGSNAWSLTLTPTYQRGIFFARGEASLVVADNIIAGSAFGEDGTNHSQGRLLIETGVLF</sequence>
<dbReference type="InterPro" id="IPR011486">
    <property type="entry name" value="BBP2"/>
</dbReference>
<proteinExistence type="predicted"/>
<dbReference type="Pfam" id="PF07642">
    <property type="entry name" value="BBP2"/>
    <property type="match status" value="1"/>
</dbReference>
<gene>
    <name evidence="1" type="ORF">NCTC12272_02393</name>
</gene>
<reference evidence="1 2" key="1">
    <citation type="submission" date="2018-06" db="EMBL/GenBank/DDBJ databases">
        <authorList>
            <consortium name="Pathogen Informatics"/>
            <person name="Doyle S."/>
        </authorList>
    </citation>
    <scope>NUCLEOTIDE SEQUENCE [LARGE SCALE GENOMIC DNA]</scope>
    <source>
        <strain evidence="1 2">NCTC12272</strain>
    </source>
</reference>
<evidence type="ECO:0000313" key="1">
    <source>
        <dbReference type="EMBL" id="SQG91180.1"/>
    </source>
</evidence>
<dbReference type="AlphaFoldDB" id="A0AAX2IXK6"/>
<organism evidence="1 2">
    <name type="scientific">Legionella pneumophila subsp. pascullei</name>
    <dbReference type="NCBI Taxonomy" id="91890"/>
    <lineage>
        <taxon>Bacteria</taxon>
        <taxon>Pseudomonadati</taxon>
        <taxon>Pseudomonadota</taxon>
        <taxon>Gammaproteobacteria</taxon>
        <taxon>Legionellales</taxon>
        <taxon>Legionellaceae</taxon>
        <taxon>Legionella</taxon>
    </lineage>
</organism>
<name>A0AAX2IXK6_LEGPN</name>
<evidence type="ECO:0000313" key="2">
    <source>
        <dbReference type="Proteomes" id="UP000249566"/>
    </source>
</evidence>
<dbReference type="SUPFAM" id="SSF56935">
    <property type="entry name" value="Porins"/>
    <property type="match status" value="1"/>
</dbReference>
<dbReference type="EMBL" id="LS483412">
    <property type="protein sequence ID" value="SQG91180.1"/>
    <property type="molecule type" value="Genomic_DNA"/>
</dbReference>
<evidence type="ECO:0008006" key="3">
    <source>
        <dbReference type="Google" id="ProtNLM"/>
    </source>
</evidence>
<dbReference type="Proteomes" id="UP000249566">
    <property type="component" value="Chromosome 1"/>
</dbReference>
<accession>A0AAX2IXK6</accession>